<evidence type="ECO:0000313" key="2">
    <source>
        <dbReference type="Proteomes" id="UP000636709"/>
    </source>
</evidence>
<accession>A0A835EBJ9</accession>
<dbReference type="OrthoDB" id="690548at2759"/>
<protein>
    <submittedName>
        <fullName evidence="1">Uncharacterized protein</fullName>
    </submittedName>
</protein>
<dbReference type="Proteomes" id="UP000636709">
    <property type="component" value="Unassembled WGS sequence"/>
</dbReference>
<evidence type="ECO:0000313" key="1">
    <source>
        <dbReference type="EMBL" id="KAF8673150.1"/>
    </source>
</evidence>
<comment type="caution">
    <text evidence="1">The sequence shown here is derived from an EMBL/GenBank/DDBJ whole genome shotgun (WGS) entry which is preliminary data.</text>
</comment>
<sequence>MLLLSMGPTAMADIGEDCGKQCVAGCQLIAPAGCRSIDQTVPSLDTTCIERFRGLCVQLCAAFCDANTLPLVGDPICLKG</sequence>
<reference evidence="1" key="1">
    <citation type="submission" date="2020-07" db="EMBL/GenBank/DDBJ databases">
        <title>Genome sequence and genetic diversity analysis of an under-domesticated orphan crop, white fonio (Digitaria exilis).</title>
        <authorList>
            <person name="Bennetzen J.L."/>
            <person name="Chen S."/>
            <person name="Ma X."/>
            <person name="Wang X."/>
            <person name="Yssel A.E.J."/>
            <person name="Chaluvadi S.R."/>
            <person name="Johnson M."/>
            <person name="Gangashetty P."/>
            <person name="Hamidou F."/>
            <person name="Sanogo M.D."/>
            <person name="Zwaenepoel A."/>
            <person name="Wallace J."/>
            <person name="Van De Peer Y."/>
            <person name="Van Deynze A."/>
        </authorList>
    </citation>
    <scope>NUCLEOTIDE SEQUENCE</scope>
    <source>
        <tissue evidence="1">Leaves</tissue>
    </source>
</reference>
<name>A0A835EBJ9_9POAL</name>
<proteinExistence type="predicted"/>
<gene>
    <name evidence="1" type="ORF">HU200_048698</name>
</gene>
<keyword evidence="2" id="KW-1185">Reference proteome</keyword>
<dbReference type="AlphaFoldDB" id="A0A835EBJ9"/>
<organism evidence="1 2">
    <name type="scientific">Digitaria exilis</name>
    <dbReference type="NCBI Taxonomy" id="1010633"/>
    <lineage>
        <taxon>Eukaryota</taxon>
        <taxon>Viridiplantae</taxon>
        <taxon>Streptophyta</taxon>
        <taxon>Embryophyta</taxon>
        <taxon>Tracheophyta</taxon>
        <taxon>Spermatophyta</taxon>
        <taxon>Magnoliopsida</taxon>
        <taxon>Liliopsida</taxon>
        <taxon>Poales</taxon>
        <taxon>Poaceae</taxon>
        <taxon>PACMAD clade</taxon>
        <taxon>Panicoideae</taxon>
        <taxon>Panicodae</taxon>
        <taxon>Paniceae</taxon>
        <taxon>Anthephorinae</taxon>
        <taxon>Digitaria</taxon>
    </lineage>
</organism>
<dbReference type="EMBL" id="JACEFO010002208">
    <property type="protein sequence ID" value="KAF8673150.1"/>
    <property type="molecule type" value="Genomic_DNA"/>
</dbReference>